<sequence>MGFHPHARALRLLRRKGNVDSHLTRQSDSFAGRCALTDLGYEESFQFSEVACASLSRINEQAMIVMRERAGRPHPAERELGNHEEEAAIALYDAILMNLPNLTAGEALGHAFGLSKALYQTVAQQYGERPGFDAASNVICVQDYRAMMLAGRSIQKL</sequence>
<name>A0A2V0QLN7_PSESF</name>
<dbReference type="EMBL" id="BGJZ01000391">
    <property type="protein sequence ID" value="GBH13861.1"/>
    <property type="molecule type" value="Genomic_DNA"/>
</dbReference>
<accession>A0A2V0QLN7</accession>
<dbReference type="AlphaFoldDB" id="A0A2V0QLN7"/>
<organism evidence="1 2">
    <name type="scientific">Pseudomonas syringae pv. actinidiae</name>
    <dbReference type="NCBI Taxonomy" id="103796"/>
    <lineage>
        <taxon>Bacteria</taxon>
        <taxon>Pseudomonadati</taxon>
        <taxon>Pseudomonadota</taxon>
        <taxon>Gammaproteobacteria</taxon>
        <taxon>Pseudomonadales</taxon>
        <taxon>Pseudomonadaceae</taxon>
        <taxon>Pseudomonas</taxon>
        <taxon>Pseudomonas syringae</taxon>
    </lineage>
</organism>
<evidence type="ECO:0000313" key="2">
    <source>
        <dbReference type="Proteomes" id="UP000247480"/>
    </source>
</evidence>
<proteinExistence type="predicted"/>
<evidence type="ECO:0000313" key="1">
    <source>
        <dbReference type="EMBL" id="GBH13861.1"/>
    </source>
</evidence>
<gene>
    <name evidence="1" type="ORF">KPSA1_07355</name>
</gene>
<comment type="caution">
    <text evidence="1">The sequence shown here is derived from an EMBL/GenBank/DDBJ whole genome shotgun (WGS) entry which is preliminary data.</text>
</comment>
<reference evidence="1 2" key="1">
    <citation type="submission" date="2018-04" db="EMBL/GenBank/DDBJ databases">
        <title>Draft genome sequence of Pseudomonas syringae pv. actinidiae biovar 1 strains isolated from kiwifruit in Kagawa prefecture.</title>
        <authorList>
            <person name="Tabuchi M."/>
            <person name="Saito M."/>
            <person name="Fujiwara S."/>
            <person name="Sasa N."/>
            <person name="Akimitsu K."/>
            <person name="Gomi K."/>
            <person name="Konishi-Sugita S."/>
            <person name="Hamano K."/>
            <person name="Kataoka I."/>
        </authorList>
    </citation>
    <scope>NUCLEOTIDE SEQUENCE [LARGE SCALE GENOMIC DNA]</scope>
    <source>
        <strain evidence="1 2">MAFF212206</strain>
    </source>
</reference>
<dbReference type="Proteomes" id="UP000247480">
    <property type="component" value="Unassembled WGS sequence"/>
</dbReference>
<protein>
    <submittedName>
        <fullName evidence="1">Cdc6-related protein</fullName>
    </submittedName>
</protein>